<dbReference type="Gene3D" id="3.10.450.50">
    <property type="match status" value="1"/>
</dbReference>
<keyword evidence="3" id="KW-1185">Reference proteome</keyword>
<organism evidence="2 3">
    <name type="scientific">Dyella lipolytica</name>
    <dbReference type="NCBI Taxonomy" id="1867835"/>
    <lineage>
        <taxon>Bacteria</taxon>
        <taxon>Pseudomonadati</taxon>
        <taxon>Pseudomonadota</taxon>
        <taxon>Gammaproteobacteria</taxon>
        <taxon>Lysobacterales</taxon>
        <taxon>Rhodanobacteraceae</taxon>
        <taxon>Dyella</taxon>
    </lineage>
</organism>
<evidence type="ECO:0008006" key="4">
    <source>
        <dbReference type="Google" id="ProtNLM"/>
    </source>
</evidence>
<protein>
    <recommendedName>
        <fullName evidence="4">DUF4440 domain-containing protein</fullName>
    </recommendedName>
</protein>
<dbReference type="EMBL" id="JADIKG010000012">
    <property type="protein sequence ID" value="MFK2874051.1"/>
    <property type="molecule type" value="Genomic_DNA"/>
</dbReference>
<evidence type="ECO:0000313" key="3">
    <source>
        <dbReference type="Proteomes" id="UP001620405"/>
    </source>
</evidence>
<dbReference type="InterPro" id="IPR032710">
    <property type="entry name" value="NTF2-like_dom_sf"/>
</dbReference>
<gene>
    <name evidence="2" type="ORF">ISP13_10955</name>
</gene>
<dbReference type="SUPFAM" id="SSF54427">
    <property type="entry name" value="NTF2-like"/>
    <property type="match status" value="1"/>
</dbReference>
<accession>A0ABW8IYX0</accession>
<evidence type="ECO:0000313" key="2">
    <source>
        <dbReference type="EMBL" id="MFK2874051.1"/>
    </source>
</evidence>
<evidence type="ECO:0000256" key="1">
    <source>
        <dbReference type="SAM" id="SignalP"/>
    </source>
</evidence>
<dbReference type="RefSeq" id="WP_284401175.1">
    <property type="nucleotide sequence ID" value="NZ_BSNQ01000009.1"/>
</dbReference>
<dbReference type="Proteomes" id="UP001620405">
    <property type="component" value="Unassembled WGS sequence"/>
</dbReference>
<proteinExistence type="predicted"/>
<feature type="signal peptide" evidence="1">
    <location>
        <begin position="1"/>
        <end position="34"/>
    </location>
</feature>
<comment type="caution">
    <text evidence="2">The sequence shown here is derived from an EMBL/GenBank/DDBJ whole genome shotgun (WGS) entry which is preliminary data.</text>
</comment>
<reference evidence="2 3" key="1">
    <citation type="submission" date="2020-10" db="EMBL/GenBank/DDBJ databases">
        <title>Phylogeny of dyella-like bacteria.</title>
        <authorList>
            <person name="Fu J."/>
        </authorList>
    </citation>
    <scope>NUCLEOTIDE SEQUENCE [LARGE SCALE GENOMIC DNA]</scope>
    <source>
        <strain evidence="2 3">DHOB07</strain>
    </source>
</reference>
<feature type="chain" id="PRO_5046402492" description="DUF4440 domain-containing protein" evidence="1">
    <location>
        <begin position="35"/>
        <end position="184"/>
    </location>
</feature>
<keyword evidence="1" id="KW-0732">Signal</keyword>
<name>A0ABW8IYX0_9GAMM</name>
<sequence>MSVAGGLTTATQQGIRMKRLALLALFIAAGNAFAFQQSTAPTHTHHESQSGVSELRDFWNHYQEAVKQKDAKTLLGSYLNDSIPVIGGIAPKSYAIIVAANKQPIPRVLTSTGKDNATGETKLPPDATSNLQIQTDGEVGTVSWDYAATVGHGQITWTVVRTNDGWKISSIVYSINVPAADKAA</sequence>